<feature type="transmembrane region" description="Helical" evidence="8">
    <location>
        <begin position="535"/>
        <end position="557"/>
    </location>
</feature>
<evidence type="ECO:0000256" key="6">
    <source>
        <dbReference type="ARBA" id="ARBA00023136"/>
    </source>
</evidence>
<feature type="signal peptide" evidence="9">
    <location>
        <begin position="1"/>
        <end position="18"/>
    </location>
</feature>
<keyword evidence="12" id="KW-1185">Reference proteome</keyword>
<keyword evidence="3 8" id="KW-0812">Transmembrane</keyword>
<dbReference type="PROSITE" id="PS51257">
    <property type="entry name" value="PROKAR_LIPOPROTEIN"/>
    <property type="match status" value="1"/>
</dbReference>
<evidence type="ECO:0000313" key="11">
    <source>
        <dbReference type="EMBL" id="KAK9775484.1"/>
    </source>
</evidence>
<dbReference type="Proteomes" id="UP001465668">
    <property type="component" value="Unassembled WGS sequence"/>
</dbReference>
<dbReference type="InterPro" id="IPR040241">
    <property type="entry name" value="TRP_Flc/Pkd2-like"/>
</dbReference>
<feature type="transmembrane region" description="Helical" evidence="8">
    <location>
        <begin position="335"/>
        <end position="357"/>
    </location>
</feature>
<accession>A0ABR2XNX9</accession>
<sequence length="750" mass="81280">MRVSTALALPLLGTLVACDSVLQSTSLNTCQDNSEFEARKFDVIFTPNNNTVSVDMVATSSIQGNVVFDISVLVYGYELTRKVLDPCDTGLAGFCPMQTGDTSTPFILKVSPEATSQLPSLAYTFPDLDAIVKVFINSTDEGGKSLACLEARVSNSKTVDLAGVKWASALVIGLALLSSAIISGLGHSNAASHIAANAISLCGYFQAQAMIGLTGVTLPPSVQAWTQDFQWSIGIIKVDFMQTIFTWYQRATGGTPSQLFNNLETISVQVSKRSLPIVQPALGLAKRAIAMLPERAVKYATSIAKRGNVMNSSGSYVVYGIQRVAYRAEIESTNLFLTGFTFFCIALVFSALAVAAAKGLCEAAVKLGWIKGDTFEDFRNGWRVVLKGVLYRITLIGYPPMTILCIWEFTQNDSPAEMVLAVFFLLYSTVALAWAGWKVVQLARRSVRLHRTPAYILFSDPHALNKWGFLYIQFRASAYYFILPIIGYHLVKGMFVALGQNSGITQAIGFILIEAAVLIASSVMRPWMDKKLNSFNITIAVVNFLNAICLLILTDVFGQPALVNGIVGVVLWLLNAIATLVLLVFCIITTAFVFFRENPDGRYRFMSDERSSFMKSTHSLSAADQLDALASTARGEKHHGLDLDDDENATNSSHSLQRRPDSMRPSTAGSGSRNSWRDSRTRVGPSPFVNAEAHRSSPLNPVSGTDAPAKQSGIQPSQGADGYSGPPSPALRSPNSPSPWQRGAGYDHAS</sequence>
<dbReference type="InterPro" id="IPR032800">
    <property type="entry name" value="TRP_N"/>
</dbReference>
<evidence type="ECO:0000256" key="5">
    <source>
        <dbReference type="ARBA" id="ARBA00022989"/>
    </source>
</evidence>
<dbReference type="Pfam" id="PF14558">
    <property type="entry name" value="TRP_N"/>
    <property type="match status" value="1"/>
</dbReference>
<proteinExistence type="inferred from homology"/>
<evidence type="ECO:0000256" key="3">
    <source>
        <dbReference type="ARBA" id="ARBA00022692"/>
    </source>
</evidence>
<dbReference type="Pfam" id="PF06011">
    <property type="entry name" value="TRP"/>
    <property type="match status" value="1"/>
</dbReference>
<gene>
    <name evidence="11" type="ORF">SCAR479_07873</name>
</gene>
<feature type="chain" id="PRO_5047207822" evidence="9">
    <location>
        <begin position="19"/>
        <end position="750"/>
    </location>
</feature>
<dbReference type="InterPro" id="IPR010308">
    <property type="entry name" value="TRP_C"/>
</dbReference>
<dbReference type="SMART" id="SM01320">
    <property type="entry name" value="TRP_N"/>
    <property type="match status" value="1"/>
</dbReference>
<keyword evidence="4 9" id="KW-0732">Signal</keyword>
<organism evidence="11 12">
    <name type="scientific">Seiridium cardinale</name>
    <dbReference type="NCBI Taxonomy" id="138064"/>
    <lineage>
        <taxon>Eukaryota</taxon>
        <taxon>Fungi</taxon>
        <taxon>Dikarya</taxon>
        <taxon>Ascomycota</taxon>
        <taxon>Pezizomycotina</taxon>
        <taxon>Sordariomycetes</taxon>
        <taxon>Xylariomycetidae</taxon>
        <taxon>Amphisphaeriales</taxon>
        <taxon>Sporocadaceae</taxon>
        <taxon>Seiridium</taxon>
    </lineage>
</organism>
<dbReference type="PANTHER" id="PTHR31145:SF2">
    <property type="entry name" value="FLAVIN CARRIER PROTEIN 2"/>
    <property type="match status" value="1"/>
</dbReference>
<feature type="transmembrane region" description="Helical" evidence="8">
    <location>
        <begin position="478"/>
        <end position="498"/>
    </location>
</feature>
<comment type="subcellular location">
    <subcellularLocation>
        <location evidence="1">Membrane</location>
        <topology evidence="1">Multi-pass membrane protein</topology>
    </subcellularLocation>
</comment>
<protein>
    <submittedName>
        <fullName evidence="11">Calcium spray protein</fullName>
    </submittedName>
</protein>
<evidence type="ECO:0000313" key="12">
    <source>
        <dbReference type="Proteomes" id="UP001465668"/>
    </source>
</evidence>
<evidence type="ECO:0000256" key="7">
    <source>
        <dbReference type="SAM" id="MobiDB-lite"/>
    </source>
</evidence>
<comment type="similarity">
    <text evidence="2">Belongs to the transient receptor potential (TRP) ion channel family.</text>
</comment>
<evidence type="ECO:0000256" key="9">
    <source>
        <dbReference type="SAM" id="SignalP"/>
    </source>
</evidence>
<dbReference type="EMBL" id="JARVKM010000034">
    <property type="protein sequence ID" value="KAK9775484.1"/>
    <property type="molecule type" value="Genomic_DNA"/>
</dbReference>
<feature type="transmembrane region" description="Helical" evidence="8">
    <location>
        <begin position="504"/>
        <end position="523"/>
    </location>
</feature>
<evidence type="ECO:0000259" key="10">
    <source>
        <dbReference type="SMART" id="SM01320"/>
    </source>
</evidence>
<name>A0ABR2XNX9_9PEZI</name>
<evidence type="ECO:0000256" key="1">
    <source>
        <dbReference type="ARBA" id="ARBA00004141"/>
    </source>
</evidence>
<evidence type="ECO:0000256" key="2">
    <source>
        <dbReference type="ARBA" id="ARBA00010642"/>
    </source>
</evidence>
<keyword evidence="6 8" id="KW-0472">Membrane</keyword>
<feature type="compositionally biased region" description="Polar residues" evidence="7">
    <location>
        <begin position="664"/>
        <end position="674"/>
    </location>
</feature>
<feature type="transmembrane region" description="Helical" evidence="8">
    <location>
        <begin position="421"/>
        <end position="440"/>
    </location>
</feature>
<feature type="transmembrane region" description="Helical" evidence="8">
    <location>
        <begin position="389"/>
        <end position="409"/>
    </location>
</feature>
<feature type="domain" description="ML-like" evidence="10">
    <location>
        <begin position="20"/>
        <end position="160"/>
    </location>
</feature>
<evidence type="ECO:0000256" key="8">
    <source>
        <dbReference type="SAM" id="Phobius"/>
    </source>
</evidence>
<dbReference type="PANTHER" id="PTHR31145">
    <property type="entry name" value="INTEGRAL MEMBRANE PROTEIN (AFU_ORTHOLOGUE AFUA_7G01610)"/>
    <property type="match status" value="1"/>
</dbReference>
<keyword evidence="5 8" id="KW-1133">Transmembrane helix</keyword>
<comment type="caution">
    <text evidence="11">The sequence shown here is derived from an EMBL/GenBank/DDBJ whole genome shotgun (WGS) entry which is preliminary data.</text>
</comment>
<feature type="region of interest" description="Disordered" evidence="7">
    <location>
        <begin position="634"/>
        <end position="750"/>
    </location>
</feature>
<reference evidence="11 12" key="1">
    <citation type="submission" date="2024-02" db="EMBL/GenBank/DDBJ databases">
        <title>First draft genome assembly of two strains of Seiridium cardinale.</title>
        <authorList>
            <person name="Emiliani G."/>
            <person name="Scali E."/>
        </authorList>
    </citation>
    <scope>NUCLEOTIDE SEQUENCE [LARGE SCALE GENOMIC DNA]</scope>
    <source>
        <strain evidence="11 12">BM-138-000479</strain>
    </source>
</reference>
<feature type="transmembrane region" description="Helical" evidence="8">
    <location>
        <begin position="569"/>
        <end position="595"/>
    </location>
</feature>
<evidence type="ECO:0000256" key="4">
    <source>
        <dbReference type="ARBA" id="ARBA00022729"/>
    </source>
</evidence>